<protein>
    <submittedName>
        <fullName evidence="1">Uncharacterized protein</fullName>
    </submittedName>
</protein>
<accession>A0ABR1IMA3</accession>
<proteinExistence type="predicted"/>
<gene>
    <name evidence="1" type="ORF">VKT23_019130</name>
</gene>
<name>A0ABR1IMA3_9AGAR</name>
<comment type="caution">
    <text evidence="1">The sequence shown here is derived from an EMBL/GenBank/DDBJ whole genome shotgun (WGS) entry which is preliminary data.</text>
</comment>
<sequence>MTASSSLVDMISSSSFVVAFGINDTGRVWVDIVTQVTESLREIHDSYDNSQDRADVCTRSVDELSWPLGDGEVQVATRYILDQNSSGTTFAVDIDFIEISDIRRNFVTTLPVPKICGLHVNIENAEPWLKVESMPKTLLNTAMSPYLGYLAFNDEKTSGRLMFCSPTDDSEIFSVELKLREGKPCAEICSPGFGFWRLSSRIQWIIMGWGNGGTSASVRGFDIRVRVTKLEEFNGPASRPITYVVTISISRRGDRAQAARQRRRRSILTELSQEQSNTELIAMQAV</sequence>
<evidence type="ECO:0000313" key="2">
    <source>
        <dbReference type="Proteomes" id="UP001498398"/>
    </source>
</evidence>
<reference evidence="1 2" key="1">
    <citation type="submission" date="2024-01" db="EMBL/GenBank/DDBJ databases">
        <title>A draft genome for the cacao thread blight pathogen Marasmiellus scandens.</title>
        <authorList>
            <person name="Baruah I.K."/>
            <person name="Leung J."/>
            <person name="Bukari Y."/>
            <person name="Amoako-Attah I."/>
            <person name="Meinhardt L.W."/>
            <person name="Bailey B.A."/>
            <person name="Cohen S.P."/>
        </authorList>
    </citation>
    <scope>NUCLEOTIDE SEQUENCE [LARGE SCALE GENOMIC DNA]</scope>
    <source>
        <strain evidence="1 2">GH-19</strain>
    </source>
</reference>
<dbReference type="Proteomes" id="UP001498398">
    <property type="component" value="Unassembled WGS sequence"/>
</dbReference>
<organism evidence="1 2">
    <name type="scientific">Marasmiellus scandens</name>
    <dbReference type="NCBI Taxonomy" id="2682957"/>
    <lineage>
        <taxon>Eukaryota</taxon>
        <taxon>Fungi</taxon>
        <taxon>Dikarya</taxon>
        <taxon>Basidiomycota</taxon>
        <taxon>Agaricomycotina</taxon>
        <taxon>Agaricomycetes</taxon>
        <taxon>Agaricomycetidae</taxon>
        <taxon>Agaricales</taxon>
        <taxon>Marasmiineae</taxon>
        <taxon>Omphalotaceae</taxon>
        <taxon>Marasmiellus</taxon>
    </lineage>
</organism>
<evidence type="ECO:0000313" key="1">
    <source>
        <dbReference type="EMBL" id="KAK7436419.1"/>
    </source>
</evidence>
<dbReference type="EMBL" id="JBANRG010000094">
    <property type="protein sequence ID" value="KAK7436419.1"/>
    <property type="molecule type" value="Genomic_DNA"/>
</dbReference>
<keyword evidence="2" id="KW-1185">Reference proteome</keyword>